<evidence type="ECO:0000313" key="7">
    <source>
        <dbReference type="Proteomes" id="UP000681162"/>
    </source>
</evidence>
<dbReference type="InterPro" id="IPR004276">
    <property type="entry name" value="GlycoTrans_28_N"/>
</dbReference>
<dbReference type="Proteomes" id="UP000681162">
    <property type="component" value="Unassembled WGS sequence"/>
</dbReference>
<dbReference type="GO" id="GO:0016758">
    <property type="term" value="F:hexosyltransferase activity"/>
    <property type="evidence" value="ECO:0007669"/>
    <property type="project" value="InterPro"/>
</dbReference>
<dbReference type="GO" id="GO:0005975">
    <property type="term" value="P:carbohydrate metabolic process"/>
    <property type="evidence" value="ECO:0007669"/>
    <property type="project" value="InterPro"/>
</dbReference>
<organism evidence="6 7">
    <name type="scientific">Paenibacillus antibioticophila</name>
    <dbReference type="NCBI Taxonomy" id="1274374"/>
    <lineage>
        <taxon>Bacteria</taxon>
        <taxon>Bacillati</taxon>
        <taxon>Bacillota</taxon>
        <taxon>Bacilli</taxon>
        <taxon>Bacillales</taxon>
        <taxon>Paenibacillaceae</taxon>
        <taxon>Paenibacillus</taxon>
    </lineage>
</organism>
<keyword evidence="7" id="KW-1185">Reference proteome</keyword>
<keyword evidence="3" id="KW-0472">Membrane</keyword>
<dbReference type="InterPro" id="IPR007235">
    <property type="entry name" value="Glyco_trans_28_C"/>
</dbReference>
<keyword evidence="1" id="KW-0328">Glycosyltransferase</keyword>
<dbReference type="CDD" id="cd03785">
    <property type="entry name" value="GT28_MurG"/>
    <property type="match status" value="1"/>
</dbReference>
<dbReference type="Gene3D" id="3.40.50.2000">
    <property type="entry name" value="Glycogen Phosphorylase B"/>
    <property type="match status" value="2"/>
</dbReference>
<evidence type="ECO:0000256" key="3">
    <source>
        <dbReference type="ARBA" id="ARBA00023136"/>
    </source>
</evidence>
<dbReference type="EMBL" id="BORR01000024">
    <property type="protein sequence ID" value="GIO39638.1"/>
    <property type="molecule type" value="Genomic_DNA"/>
</dbReference>
<dbReference type="NCBIfam" id="NF009102">
    <property type="entry name" value="PRK12446.1"/>
    <property type="match status" value="1"/>
</dbReference>
<dbReference type="SUPFAM" id="SSF53756">
    <property type="entry name" value="UDP-Glycosyltransferase/glycogen phosphorylase"/>
    <property type="match status" value="1"/>
</dbReference>
<gene>
    <name evidence="6" type="primary">murG</name>
    <name evidence="6" type="ORF">J41TS12_44990</name>
</gene>
<feature type="domain" description="Glycosyl transferase family 28 C-terminal" evidence="5">
    <location>
        <begin position="168"/>
        <end position="320"/>
    </location>
</feature>
<evidence type="ECO:0000256" key="1">
    <source>
        <dbReference type="ARBA" id="ARBA00022676"/>
    </source>
</evidence>
<dbReference type="RefSeq" id="WP_212943051.1">
    <property type="nucleotide sequence ID" value="NZ_BORR01000024.1"/>
</dbReference>
<evidence type="ECO:0000259" key="5">
    <source>
        <dbReference type="Pfam" id="PF04101"/>
    </source>
</evidence>
<evidence type="ECO:0000256" key="2">
    <source>
        <dbReference type="ARBA" id="ARBA00022679"/>
    </source>
</evidence>
<keyword evidence="2 6" id="KW-0808">Transferase</keyword>
<dbReference type="AlphaFoldDB" id="A0A919XXT5"/>
<protein>
    <submittedName>
        <fullName evidence="6">UDP-N-acetylglucosamine--N-acetylmuramyl-(Pentapeptide) pyrophosphoryl-undecaprenol N-acetylglucosamine transferase</fullName>
    </submittedName>
</protein>
<accession>A0A919XXT5</accession>
<dbReference type="PANTHER" id="PTHR21015">
    <property type="entry name" value="UDP-N-ACETYLGLUCOSAMINE--N-ACETYLMURAMYL-(PENTAPEPTIDE) PYROPHOSPHORYL-UNDECAPRENOL N-ACETYLGLUCOSAMINE TRANSFERASE 1"/>
    <property type="match status" value="1"/>
</dbReference>
<dbReference type="GO" id="GO:1901137">
    <property type="term" value="P:carbohydrate derivative biosynthetic process"/>
    <property type="evidence" value="ECO:0007669"/>
    <property type="project" value="UniProtKB-ARBA"/>
</dbReference>
<evidence type="ECO:0000313" key="6">
    <source>
        <dbReference type="EMBL" id="GIO39638.1"/>
    </source>
</evidence>
<evidence type="ECO:0000259" key="4">
    <source>
        <dbReference type="Pfam" id="PF03033"/>
    </source>
</evidence>
<feature type="domain" description="Glycosyltransferase family 28 N-terminal" evidence="4">
    <location>
        <begin position="14"/>
        <end position="121"/>
    </location>
</feature>
<comment type="caution">
    <text evidence="6">The sequence shown here is derived from an EMBL/GenBank/DDBJ whole genome shotgun (WGS) entry which is preliminary data.</text>
</comment>
<dbReference type="PANTHER" id="PTHR21015:SF27">
    <property type="entry name" value="UDP-N-ACETYLGLUCOSAMINE--N-ACETYLMURAMYL-(PENTAPEPTIDE) PYROPHOSPHORYL-UNDECAPRENOL N-ACETYLGLUCOSAMINE TRANSFERASE"/>
    <property type="match status" value="1"/>
</dbReference>
<name>A0A919XXT5_9BACL</name>
<dbReference type="Pfam" id="PF04101">
    <property type="entry name" value="Glyco_tran_28_C"/>
    <property type="match status" value="1"/>
</dbReference>
<sequence>MCFQTALFLTTPKYIGSTHGIEKELIEKLSNVGYIGISTGKLRRYFDRENLKDPFRILKGVFQAYQLIREMKPNVVFSKGGFVSVPVVLGAWMNRVPIIIHESDITPGLANRISIPFASKICVTFHEAKEHIKNDKAVYVGAIIREELMQGSAIKGLTLCNFTRNKPIIFCMGGSLGSQRINEILRRNLQQLINNFQIVHICGKGQLDNSYNNYSEYKQFEYVHSELVDILAMTDIVISRAGSNSIFEFLSLKKPMLLIPLSREASRGDQVLNALSFKSSGYCEILFEEDMDDVSFKKAINNVFEKRYEIIERMEQSGNDNAINKVVELITANSV</sequence>
<dbReference type="Pfam" id="PF03033">
    <property type="entry name" value="Glyco_transf_28"/>
    <property type="match status" value="1"/>
</dbReference>
<reference evidence="6 7" key="1">
    <citation type="submission" date="2021-03" db="EMBL/GenBank/DDBJ databases">
        <title>Antimicrobial resistance genes in bacteria isolated from Japanese honey, and their potential for conferring macrolide and lincosamide resistance in the American foulbrood pathogen Paenibacillus larvae.</title>
        <authorList>
            <person name="Okamoto M."/>
            <person name="Kumagai M."/>
            <person name="Kanamori H."/>
            <person name="Takamatsu D."/>
        </authorList>
    </citation>
    <scope>NUCLEOTIDE SEQUENCE [LARGE SCALE GENOMIC DNA]</scope>
    <source>
        <strain evidence="6 7">J41TS12</strain>
    </source>
</reference>
<proteinExistence type="predicted"/>